<name>A0ABV9TFS8_9MICC</name>
<organism evidence="1 2">
    <name type="scientific">Kocuria oceani</name>
    <dbReference type="NCBI Taxonomy" id="988827"/>
    <lineage>
        <taxon>Bacteria</taxon>
        <taxon>Bacillati</taxon>
        <taxon>Actinomycetota</taxon>
        <taxon>Actinomycetes</taxon>
        <taxon>Micrococcales</taxon>
        <taxon>Micrococcaceae</taxon>
        <taxon>Kocuria</taxon>
    </lineage>
</organism>
<dbReference type="EMBL" id="JBHSIW010000007">
    <property type="protein sequence ID" value="MFC4902795.1"/>
    <property type="molecule type" value="Genomic_DNA"/>
</dbReference>
<comment type="caution">
    <text evidence="1">The sequence shown here is derived from an EMBL/GenBank/DDBJ whole genome shotgun (WGS) entry which is preliminary data.</text>
</comment>
<protein>
    <submittedName>
        <fullName evidence="1">DsbA family protein</fullName>
    </submittedName>
</protein>
<gene>
    <name evidence="1" type="ORF">ACFPCS_04350</name>
</gene>
<reference evidence="2" key="1">
    <citation type="journal article" date="2019" name="Int. J. Syst. Evol. Microbiol.">
        <title>The Global Catalogue of Microorganisms (GCM) 10K type strain sequencing project: providing services to taxonomists for standard genome sequencing and annotation.</title>
        <authorList>
            <consortium name="The Broad Institute Genomics Platform"/>
            <consortium name="The Broad Institute Genome Sequencing Center for Infectious Disease"/>
            <person name="Wu L."/>
            <person name="Ma J."/>
        </authorList>
    </citation>
    <scope>NUCLEOTIDE SEQUENCE [LARGE SCALE GENOMIC DNA]</scope>
    <source>
        <strain evidence="2">CGMCC 4.6946</strain>
    </source>
</reference>
<proteinExistence type="predicted"/>
<sequence>MAIDVTPGTVVLYTDIVCAWSTLSLRRFYAEREKAGLTEAVRVDHRLFLLEDLNRFPIPKNYLDAETPVVGALDPELGWKPWQGDPSTWPITSLLANEAVHAAKSQSWAAAEELDMALRLAFFRDSRPISLLHEILDVAAGCPAVDTDDLVEALDEGRARGPMMADYRAHHGQVQGSPHWFLADGTDVHNPGIQLHWVGEAGAGFPVVDADDPTAMANLVARAASDR</sequence>
<dbReference type="InterPro" id="IPR036249">
    <property type="entry name" value="Thioredoxin-like_sf"/>
</dbReference>
<accession>A0ABV9TFS8</accession>
<evidence type="ECO:0000313" key="2">
    <source>
        <dbReference type="Proteomes" id="UP001595797"/>
    </source>
</evidence>
<dbReference type="Gene3D" id="3.40.30.10">
    <property type="entry name" value="Glutaredoxin"/>
    <property type="match status" value="1"/>
</dbReference>
<keyword evidence="2" id="KW-1185">Reference proteome</keyword>
<dbReference type="RefSeq" id="WP_075873008.1">
    <property type="nucleotide sequence ID" value="NZ_JARAMH010000001.1"/>
</dbReference>
<dbReference type="Proteomes" id="UP001595797">
    <property type="component" value="Unassembled WGS sequence"/>
</dbReference>
<evidence type="ECO:0000313" key="1">
    <source>
        <dbReference type="EMBL" id="MFC4902795.1"/>
    </source>
</evidence>
<dbReference type="SUPFAM" id="SSF52833">
    <property type="entry name" value="Thioredoxin-like"/>
    <property type="match status" value="1"/>
</dbReference>